<dbReference type="InterPro" id="IPR002508">
    <property type="entry name" value="MurNAc-LAA_cat"/>
</dbReference>
<feature type="domain" description="MurNAc-LAA" evidence="3">
    <location>
        <begin position="364"/>
        <end position="482"/>
    </location>
</feature>
<dbReference type="Proteomes" id="UP000611762">
    <property type="component" value="Unassembled WGS sequence"/>
</dbReference>
<dbReference type="SUPFAM" id="SSF55383">
    <property type="entry name" value="Copper amine oxidase, domain N"/>
    <property type="match status" value="1"/>
</dbReference>
<keyword evidence="1" id="KW-0378">Hydrolase</keyword>
<dbReference type="RefSeq" id="WP_249313295.1">
    <property type="nucleotide sequence ID" value="NZ_JACRSU010000003.1"/>
</dbReference>
<evidence type="ECO:0000256" key="2">
    <source>
        <dbReference type="SAM" id="SignalP"/>
    </source>
</evidence>
<dbReference type="GO" id="GO:0008745">
    <property type="term" value="F:N-acetylmuramoyl-L-alanine amidase activity"/>
    <property type="evidence" value="ECO:0007669"/>
    <property type="project" value="InterPro"/>
</dbReference>
<dbReference type="SUPFAM" id="SSF53187">
    <property type="entry name" value="Zn-dependent exopeptidases"/>
    <property type="match status" value="1"/>
</dbReference>
<sequence>MKRAFSLLQALMIAILLFGTATASAANEIYYDGEWHTYIGSFFNLKINNETVNCEVPPIVFNDYSVVPARDVFEKLGAEVLWNAENEKVTVNYGSTQIILYINNTTAYKNGAAEKMPIAPKIINAKTMIPVRYVSESLGFGVDFDSVTDTILITTNGGAVKPPVTNSYTSTLQSYSCSSGDSGFTAVLNFSEENVKYSSFTLTEPDRVAVDIAGAKMASSIQDSTLDSAIVSKVRFGQHKDALRVVFDLKSAQKYNVSLAGKKLTVTIGNGSGTTEPDPPPVVTPDPPVEPDIVIEPSRSITIDPGHGGSDPGACFTDEDGTVWKETDINLAVSLKVRDILEANGVRVVMTRTTEKDVVRKSRPELANSEKTALFLSIHTNSVDGNEAANGIETWGKLETSKPLAGVTDKSFAQNVQNAVIQKTGARDRGTKNSVELTVLKYSAMPSILIEVGFITNTNERGNLFSDAYRSKLAQGIAEGVLKTFTDMGV</sequence>
<dbReference type="AlphaFoldDB" id="A0A926HV47"/>
<name>A0A926HV47_9FIRM</name>
<keyword evidence="5" id="KW-1185">Reference proteome</keyword>
<dbReference type="Pfam" id="PF01520">
    <property type="entry name" value="Amidase_3"/>
    <property type="match status" value="1"/>
</dbReference>
<organism evidence="4 5">
    <name type="scientific">Congzhengia minquanensis</name>
    <dbReference type="NCBI Taxonomy" id="2763657"/>
    <lineage>
        <taxon>Bacteria</taxon>
        <taxon>Bacillati</taxon>
        <taxon>Bacillota</taxon>
        <taxon>Clostridia</taxon>
        <taxon>Eubacteriales</taxon>
        <taxon>Oscillospiraceae</taxon>
        <taxon>Congzhengia</taxon>
    </lineage>
</organism>
<dbReference type="PANTHER" id="PTHR30404">
    <property type="entry name" value="N-ACETYLMURAMOYL-L-ALANINE AMIDASE"/>
    <property type="match status" value="1"/>
</dbReference>
<reference evidence="4" key="1">
    <citation type="submission" date="2020-08" db="EMBL/GenBank/DDBJ databases">
        <title>Genome public.</title>
        <authorList>
            <person name="Liu C."/>
            <person name="Sun Q."/>
        </authorList>
    </citation>
    <scope>NUCLEOTIDE SEQUENCE</scope>
    <source>
        <strain evidence="4">H8</strain>
    </source>
</reference>
<dbReference type="InterPro" id="IPR021731">
    <property type="entry name" value="AMIN_dom"/>
</dbReference>
<protein>
    <submittedName>
        <fullName evidence="4">N-acetylmuramoyl-L-alanine amidase</fullName>
    </submittedName>
</protein>
<evidence type="ECO:0000256" key="1">
    <source>
        <dbReference type="ARBA" id="ARBA00022801"/>
    </source>
</evidence>
<feature type="chain" id="PRO_5037825787" evidence="2">
    <location>
        <begin position="26"/>
        <end position="490"/>
    </location>
</feature>
<dbReference type="Gene3D" id="2.60.40.3500">
    <property type="match status" value="1"/>
</dbReference>
<dbReference type="CDD" id="cd02696">
    <property type="entry name" value="MurNAc-LAA"/>
    <property type="match status" value="1"/>
</dbReference>
<dbReference type="Gene3D" id="3.40.630.40">
    <property type="entry name" value="Zn-dependent exopeptidases"/>
    <property type="match status" value="1"/>
</dbReference>
<dbReference type="PANTHER" id="PTHR30404:SF0">
    <property type="entry name" value="N-ACETYLMURAMOYL-L-ALANINE AMIDASE AMIC"/>
    <property type="match status" value="1"/>
</dbReference>
<accession>A0A926HV47</accession>
<keyword evidence="2" id="KW-0732">Signal</keyword>
<dbReference type="Pfam" id="PF11741">
    <property type="entry name" value="AMIN"/>
    <property type="match status" value="1"/>
</dbReference>
<dbReference type="InterPro" id="IPR050695">
    <property type="entry name" value="N-acetylmuramoyl_amidase_3"/>
</dbReference>
<dbReference type="Gene3D" id="3.30.457.10">
    <property type="entry name" value="Copper amine oxidase-like, N-terminal domain"/>
    <property type="match status" value="1"/>
</dbReference>
<dbReference type="GO" id="GO:0030288">
    <property type="term" value="C:outer membrane-bounded periplasmic space"/>
    <property type="evidence" value="ECO:0007669"/>
    <property type="project" value="TreeGrafter"/>
</dbReference>
<evidence type="ECO:0000313" key="4">
    <source>
        <dbReference type="EMBL" id="MBC8541262.1"/>
    </source>
</evidence>
<evidence type="ECO:0000259" key="3">
    <source>
        <dbReference type="SMART" id="SM00646"/>
    </source>
</evidence>
<dbReference type="Pfam" id="PF07833">
    <property type="entry name" value="Cu_amine_oxidN1"/>
    <property type="match status" value="1"/>
</dbReference>
<evidence type="ECO:0000313" key="5">
    <source>
        <dbReference type="Proteomes" id="UP000611762"/>
    </source>
</evidence>
<dbReference type="SMART" id="SM00646">
    <property type="entry name" value="Ami_3"/>
    <property type="match status" value="1"/>
</dbReference>
<comment type="caution">
    <text evidence="4">The sequence shown here is derived from an EMBL/GenBank/DDBJ whole genome shotgun (WGS) entry which is preliminary data.</text>
</comment>
<dbReference type="InterPro" id="IPR036582">
    <property type="entry name" value="Mao_N_sf"/>
</dbReference>
<feature type="signal peptide" evidence="2">
    <location>
        <begin position="1"/>
        <end position="25"/>
    </location>
</feature>
<dbReference type="InterPro" id="IPR012854">
    <property type="entry name" value="Cu_amine_oxidase-like_N"/>
</dbReference>
<gene>
    <name evidence="4" type="ORF">H8698_09775</name>
</gene>
<dbReference type="GO" id="GO:0009253">
    <property type="term" value="P:peptidoglycan catabolic process"/>
    <property type="evidence" value="ECO:0007669"/>
    <property type="project" value="InterPro"/>
</dbReference>
<dbReference type="EMBL" id="JACRSU010000003">
    <property type="protein sequence ID" value="MBC8541262.1"/>
    <property type="molecule type" value="Genomic_DNA"/>
</dbReference>
<proteinExistence type="predicted"/>